<protein>
    <submittedName>
        <fullName evidence="2">Uncharacterized protein</fullName>
    </submittedName>
</protein>
<comment type="caution">
    <text evidence="2">The sequence shown here is derived from an EMBL/GenBank/DDBJ whole genome shotgun (WGS) entry which is preliminary data.</text>
</comment>
<feature type="compositionally biased region" description="Polar residues" evidence="1">
    <location>
        <begin position="1"/>
        <end position="21"/>
    </location>
</feature>
<organism evidence="2 3">
    <name type="scientific">Phytophthora nicotianae P1976</name>
    <dbReference type="NCBI Taxonomy" id="1317066"/>
    <lineage>
        <taxon>Eukaryota</taxon>
        <taxon>Sar</taxon>
        <taxon>Stramenopiles</taxon>
        <taxon>Oomycota</taxon>
        <taxon>Peronosporomycetes</taxon>
        <taxon>Peronosporales</taxon>
        <taxon>Peronosporaceae</taxon>
        <taxon>Phytophthora</taxon>
    </lineage>
</organism>
<evidence type="ECO:0000256" key="1">
    <source>
        <dbReference type="SAM" id="MobiDB-lite"/>
    </source>
</evidence>
<reference evidence="2 3" key="1">
    <citation type="submission" date="2013-11" db="EMBL/GenBank/DDBJ databases">
        <title>The Genome Sequence of Phytophthora parasitica P1976.</title>
        <authorList>
            <consortium name="The Broad Institute Genomics Platform"/>
            <person name="Russ C."/>
            <person name="Tyler B."/>
            <person name="Panabieres F."/>
            <person name="Shan W."/>
            <person name="Tripathy S."/>
            <person name="Grunwald N."/>
            <person name="Machado M."/>
            <person name="Johnson C.S."/>
            <person name="Walker B."/>
            <person name="Young S."/>
            <person name="Zeng Q."/>
            <person name="Gargeya S."/>
            <person name="Fitzgerald M."/>
            <person name="Haas B."/>
            <person name="Abouelleil A."/>
            <person name="Allen A.W."/>
            <person name="Alvarado L."/>
            <person name="Arachchi H.M."/>
            <person name="Berlin A.M."/>
            <person name="Chapman S.B."/>
            <person name="Gainer-Dewar J."/>
            <person name="Goldberg J."/>
            <person name="Griggs A."/>
            <person name="Gujja S."/>
            <person name="Hansen M."/>
            <person name="Howarth C."/>
            <person name="Imamovic A."/>
            <person name="Ireland A."/>
            <person name="Larimer J."/>
            <person name="McCowan C."/>
            <person name="Murphy C."/>
            <person name="Pearson M."/>
            <person name="Poon T.W."/>
            <person name="Priest M."/>
            <person name="Roberts A."/>
            <person name="Saif S."/>
            <person name="Shea T."/>
            <person name="Sisk P."/>
            <person name="Sykes S."/>
            <person name="Wortman J."/>
            <person name="Nusbaum C."/>
            <person name="Birren B."/>
        </authorList>
    </citation>
    <scope>NUCLEOTIDE SEQUENCE [LARGE SCALE GENOMIC DNA]</scope>
    <source>
        <strain evidence="2 3">P1976</strain>
    </source>
</reference>
<dbReference type="OrthoDB" id="10611703at2759"/>
<dbReference type="Proteomes" id="UP000028582">
    <property type="component" value="Unassembled WGS sequence"/>
</dbReference>
<proteinExistence type="predicted"/>
<evidence type="ECO:0000313" key="2">
    <source>
        <dbReference type="EMBL" id="ETO62506.1"/>
    </source>
</evidence>
<gene>
    <name evidence="2" type="ORF">F444_19591</name>
</gene>
<feature type="region of interest" description="Disordered" evidence="1">
    <location>
        <begin position="1"/>
        <end position="22"/>
    </location>
</feature>
<name>A0A080Z795_PHYNI</name>
<sequence>MSSAQSLHQPRSTTLSCVNSDDVTRDPECQLARLEDWAAMTTKTWAKEVQLELQAERDYLEHEVKRRLQALVINNDREGHDGNYIVRCLVLERGLLQSENLRLQQRLSVFDHFMIQSNKAVQDISPPQREDSVSPSVREASQSALWATHVAPHGPGWRVYFPNDKPSFYFSPFTREEYDSKFDQCDEILAAKLPVSSIMGRLFG</sequence>
<evidence type="ECO:0000313" key="3">
    <source>
        <dbReference type="Proteomes" id="UP000028582"/>
    </source>
</evidence>
<accession>A0A080Z795</accession>
<dbReference type="EMBL" id="ANJA01003581">
    <property type="protein sequence ID" value="ETO62506.1"/>
    <property type="molecule type" value="Genomic_DNA"/>
</dbReference>
<dbReference type="AlphaFoldDB" id="A0A080Z795"/>